<keyword evidence="2" id="KW-1185">Reference proteome</keyword>
<dbReference type="Proteomes" id="UP000814033">
    <property type="component" value="Unassembled WGS sequence"/>
</dbReference>
<proteinExistence type="predicted"/>
<organism evidence="1 2">
    <name type="scientific">Auriscalpium vulgare</name>
    <dbReference type="NCBI Taxonomy" id="40419"/>
    <lineage>
        <taxon>Eukaryota</taxon>
        <taxon>Fungi</taxon>
        <taxon>Dikarya</taxon>
        <taxon>Basidiomycota</taxon>
        <taxon>Agaricomycotina</taxon>
        <taxon>Agaricomycetes</taxon>
        <taxon>Russulales</taxon>
        <taxon>Auriscalpiaceae</taxon>
        <taxon>Auriscalpium</taxon>
    </lineage>
</organism>
<protein>
    <submittedName>
        <fullName evidence="1">Uncharacterized protein</fullName>
    </submittedName>
</protein>
<accession>A0ACB8RX48</accession>
<name>A0ACB8RX48_9AGAM</name>
<sequence>MQSSVSSHIETSWPPRPCKDGVEKPRLFTHWRPSLGDRPLAPSRVIERPAGSSSPYSVSAGSEISSSAAQRSTSTASSSTAPFAAYTVHDQSLFGGPAQDDIISFTEHAIRRRAGRAHEQTSSNIWGDAYTSDVRGATALLLAKQPVLYSACRLSRVPVGRDVTYFAE</sequence>
<comment type="caution">
    <text evidence="1">The sequence shown here is derived from an EMBL/GenBank/DDBJ whole genome shotgun (WGS) entry which is preliminary data.</text>
</comment>
<reference evidence="1" key="1">
    <citation type="submission" date="2021-02" db="EMBL/GenBank/DDBJ databases">
        <authorList>
            <consortium name="DOE Joint Genome Institute"/>
            <person name="Ahrendt S."/>
            <person name="Looney B.P."/>
            <person name="Miyauchi S."/>
            <person name="Morin E."/>
            <person name="Drula E."/>
            <person name="Courty P.E."/>
            <person name="Chicoki N."/>
            <person name="Fauchery L."/>
            <person name="Kohler A."/>
            <person name="Kuo A."/>
            <person name="Labutti K."/>
            <person name="Pangilinan J."/>
            <person name="Lipzen A."/>
            <person name="Riley R."/>
            <person name="Andreopoulos W."/>
            <person name="He G."/>
            <person name="Johnson J."/>
            <person name="Barry K.W."/>
            <person name="Grigoriev I.V."/>
            <person name="Nagy L."/>
            <person name="Hibbett D."/>
            <person name="Henrissat B."/>
            <person name="Matheny P.B."/>
            <person name="Labbe J."/>
            <person name="Martin F."/>
        </authorList>
    </citation>
    <scope>NUCLEOTIDE SEQUENCE</scope>
    <source>
        <strain evidence="1">FP105234-sp</strain>
    </source>
</reference>
<evidence type="ECO:0000313" key="2">
    <source>
        <dbReference type="Proteomes" id="UP000814033"/>
    </source>
</evidence>
<dbReference type="EMBL" id="MU275892">
    <property type="protein sequence ID" value="KAI0048098.1"/>
    <property type="molecule type" value="Genomic_DNA"/>
</dbReference>
<gene>
    <name evidence="1" type="ORF">FA95DRAFT_1558368</name>
</gene>
<evidence type="ECO:0000313" key="1">
    <source>
        <dbReference type="EMBL" id="KAI0048098.1"/>
    </source>
</evidence>
<reference evidence="1" key="2">
    <citation type="journal article" date="2022" name="New Phytol.">
        <title>Evolutionary transition to the ectomycorrhizal habit in the genomes of a hyperdiverse lineage of mushroom-forming fungi.</title>
        <authorList>
            <person name="Looney B."/>
            <person name="Miyauchi S."/>
            <person name="Morin E."/>
            <person name="Drula E."/>
            <person name="Courty P.E."/>
            <person name="Kohler A."/>
            <person name="Kuo A."/>
            <person name="LaButti K."/>
            <person name="Pangilinan J."/>
            <person name="Lipzen A."/>
            <person name="Riley R."/>
            <person name="Andreopoulos W."/>
            <person name="He G."/>
            <person name="Johnson J."/>
            <person name="Nolan M."/>
            <person name="Tritt A."/>
            <person name="Barry K.W."/>
            <person name="Grigoriev I.V."/>
            <person name="Nagy L.G."/>
            <person name="Hibbett D."/>
            <person name="Henrissat B."/>
            <person name="Matheny P.B."/>
            <person name="Labbe J."/>
            <person name="Martin F.M."/>
        </authorList>
    </citation>
    <scope>NUCLEOTIDE SEQUENCE</scope>
    <source>
        <strain evidence="1">FP105234-sp</strain>
    </source>
</reference>